<accession>A0ABR2CEP8</accession>
<keyword evidence="3" id="KW-1185">Reference proteome</keyword>
<organism evidence="2 3">
    <name type="scientific">Hibiscus sabdariffa</name>
    <name type="common">roselle</name>
    <dbReference type="NCBI Taxonomy" id="183260"/>
    <lineage>
        <taxon>Eukaryota</taxon>
        <taxon>Viridiplantae</taxon>
        <taxon>Streptophyta</taxon>
        <taxon>Embryophyta</taxon>
        <taxon>Tracheophyta</taxon>
        <taxon>Spermatophyta</taxon>
        <taxon>Magnoliopsida</taxon>
        <taxon>eudicotyledons</taxon>
        <taxon>Gunneridae</taxon>
        <taxon>Pentapetalae</taxon>
        <taxon>rosids</taxon>
        <taxon>malvids</taxon>
        <taxon>Malvales</taxon>
        <taxon>Malvaceae</taxon>
        <taxon>Malvoideae</taxon>
        <taxon>Hibiscus</taxon>
    </lineage>
</organism>
<evidence type="ECO:0000256" key="1">
    <source>
        <dbReference type="SAM" id="MobiDB-lite"/>
    </source>
</evidence>
<dbReference type="Proteomes" id="UP001472677">
    <property type="component" value="Unassembled WGS sequence"/>
</dbReference>
<proteinExistence type="predicted"/>
<feature type="compositionally biased region" description="Polar residues" evidence="1">
    <location>
        <begin position="77"/>
        <end position="92"/>
    </location>
</feature>
<sequence length="92" mass="10410">MHGRLATQSLSFGRILSDKATLRWRGGPHSKHQLTSTLERACLRRCRLSGGVMVPHVSEEKVTSRWRGSPRNRHQLHNSTRVAPQTDQASSR</sequence>
<name>A0ABR2CEP8_9ROSI</name>
<feature type="region of interest" description="Disordered" evidence="1">
    <location>
        <begin position="59"/>
        <end position="92"/>
    </location>
</feature>
<reference evidence="2 3" key="1">
    <citation type="journal article" date="2024" name="G3 (Bethesda)">
        <title>Genome assembly of Hibiscus sabdariffa L. provides insights into metabolisms of medicinal natural products.</title>
        <authorList>
            <person name="Kim T."/>
        </authorList>
    </citation>
    <scope>NUCLEOTIDE SEQUENCE [LARGE SCALE GENOMIC DNA]</scope>
    <source>
        <strain evidence="2">TK-2024</strain>
        <tissue evidence="2">Old leaves</tissue>
    </source>
</reference>
<evidence type="ECO:0000313" key="3">
    <source>
        <dbReference type="Proteomes" id="UP001472677"/>
    </source>
</evidence>
<evidence type="ECO:0000313" key="2">
    <source>
        <dbReference type="EMBL" id="KAK8517391.1"/>
    </source>
</evidence>
<comment type="caution">
    <text evidence="2">The sequence shown here is derived from an EMBL/GenBank/DDBJ whole genome shotgun (WGS) entry which is preliminary data.</text>
</comment>
<protein>
    <submittedName>
        <fullName evidence="2">Uncharacterized protein</fullName>
    </submittedName>
</protein>
<dbReference type="EMBL" id="JBBPBM010000055">
    <property type="protein sequence ID" value="KAK8517391.1"/>
    <property type="molecule type" value="Genomic_DNA"/>
</dbReference>
<gene>
    <name evidence="2" type="ORF">V6N12_016243</name>
</gene>